<dbReference type="PROSITE" id="PS50961">
    <property type="entry name" value="HTH_LA"/>
    <property type="match status" value="1"/>
</dbReference>
<dbReference type="AlphaFoldDB" id="A0A199V7L7"/>
<dbReference type="STRING" id="4615.A0A199V7L7"/>
<dbReference type="SMART" id="SM00715">
    <property type="entry name" value="LA"/>
    <property type="match status" value="1"/>
</dbReference>
<feature type="region of interest" description="Disordered" evidence="3">
    <location>
        <begin position="981"/>
        <end position="1003"/>
    </location>
</feature>
<evidence type="ECO:0000256" key="2">
    <source>
        <dbReference type="PROSITE-ProRule" id="PRU00332"/>
    </source>
</evidence>
<dbReference type="InterPro" id="IPR036390">
    <property type="entry name" value="WH_DNA-bd_sf"/>
</dbReference>
<proteinExistence type="predicted"/>
<keyword evidence="1 2" id="KW-0694">RNA-binding</keyword>
<dbReference type="GO" id="GO:0048255">
    <property type="term" value="P:mRNA stabilization"/>
    <property type="evidence" value="ECO:0007669"/>
    <property type="project" value="InterPro"/>
</dbReference>
<feature type="compositionally biased region" description="Low complexity" evidence="3">
    <location>
        <begin position="397"/>
        <end position="411"/>
    </location>
</feature>
<gene>
    <name evidence="5" type="ORF">ACMD2_02592</name>
</gene>
<organism evidence="5 6">
    <name type="scientific">Ananas comosus</name>
    <name type="common">Pineapple</name>
    <name type="synonym">Ananas ananas</name>
    <dbReference type="NCBI Taxonomy" id="4615"/>
    <lineage>
        <taxon>Eukaryota</taxon>
        <taxon>Viridiplantae</taxon>
        <taxon>Streptophyta</taxon>
        <taxon>Embryophyta</taxon>
        <taxon>Tracheophyta</taxon>
        <taxon>Spermatophyta</taxon>
        <taxon>Magnoliopsida</taxon>
        <taxon>Liliopsida</taxon>
        <taxon>Poales</taxon>
        <taxon>Bromeliaceae</taxon>
        <taxon>Bromelioideae</taxon>
        <taxon>Ananas</taxon>
    </lineage>
</organism>
<dbReference type="Pfam" id="PF21071">
    <property type="entry name" value="LARP1_HEAT"/>
    <property type="match status" value="1"/>
</dbReference>
<dbReference type="GO" id="GO:0000339">
    <property type="term" value="F:RNA cap binding"/>
    <property type="evidence" value="ECO:0007669"/>
    <property type="project" value="InterPro"/>
</dbReference>
<dbReference type="CDD" id="cd07323">
    <property type="entry name" value="LAM"/>
    <property type="match status" value="1"/>
</dbReference>
<dbReference type="EMBL" id="LSRQ01002888">
    <property type="protein sequence ID" value="OAY73008.1"/>
    <property type="molecule type" value="Genomic_DNA"/>
</dbReference>
<evidence type="ECO:0000313" key="6">
    <source>
        <dbReference type="Proteomes" id="UP000092600"/>
    </source>
</evidence>
<accession>A0A199V7L7</accession>
<evidence type="ECO:0000259" key="4">
    <source>
        <dbReference type="PROSITE" id="PS50961"/>
    </source>
</evidence>
<comment type="caution">
    <text evidence="5">The sequence shown here is derived from an EMBL/GenBank/DDBJ whole genome shotgun (WGS) entry which is preliminary data.</text>
</comment>
<dbReference type="SUPFAM" id="SSF46785">
    <property type="entry name" value="Winged helix' DNA-binding domain"/>
    <property type="match status" value="1"/>
</dbReference>
<dbReference type="Gene3D" id="1.10.10.10">
    <property type="entry name" value="Winged helix-like DNA-binding domain superfamily/Winged helix DNA-binding domain"/>
    <property type="match status" value="1"/>
</dbReference>
<dbReference type="Proteomes" id="UP000092600">
    <property type="component" value="Unassembled WGS sequence"/>
</dbReference>
<evidence type="ECO:0000256" key="3">
    <source>
        <dbReference type="SAM" id="MobiDB-lite"/>
    </source>
</evidence>
<feature type="region of interest" description="Disordered" evidence="3">
    <location>
        <begin position="79"/>
        <end position="120"/>
    </location>
</feature>
<dbReference type="InterPro" id="IPR045180">
    <property type="entry name" value="La_dom_prot"/>
</dbReference>
<name>A0A199V7L7_ANACO</name>
<dbReference type="InterPro" id="IPR006607">
    <property type="entry name" value="DM15"/>
</dbReference>
<dbReference type="InterPro" id="IPR036388">
    <property type="entry name" value="WH-like_DNA-bd_sf"/>
</dbReference>
<feature type="compositionally biased region" description="Low complexity" evidence="3">
    <location>
        <begin position="1"/>
        <end position="25"/>
    </location>
</feature>
<reference evidence="5 6" key="1">
    <citation type="journal article" date="2016" name="DNA Res.">
        <title>The draft genome of MD-2 pineapple using hybrid error correction of long reads.</title>
        <authorList>
            <person name="Redwan R.M."/>
            <person name="Saidin A."/>
            <person name="Kumar S.V."/>
        </authorList>
    </citation>
    <scope>NUCLEOTIDE SEQUENCE [LARGE SCALE GENOMIC DNA]</scope>
    <source>
        <strain evidence="6">cv. MD2</strain>
        <tissue evidence="5">Leaf</tissue>
    </source>
</reference>
<feature type="region of interest" description="Disordered" evidence="3">
    <location>
        <begin position="175"/>
        <end position="222"/>
    </location>
</feature>
<dbReference type="InterPro" id="IPR006630">
    <property type="entry name" value="La_HTH"/>
</dbReference>
<dbReference type="PANTHER" id="PTHR22792:SF101">
    <property type="entry name" value="LA-RELATED PROTEIN 1A"/>
    <property type="match status" value="1"/>
</dbReference>
<evidence type="ECO:0000256" key="1">
    <source>
        <dbReference type="ARBA" id="ARBA00022884"/>
    </source>
</evidence>
<protein>
    <submittedName>
        <fullName evidence="5">La-related protein 1A</fullName>
    </submittedName>
</protein>
<evidence type="ECO:0000313" key="5">
    <source>
        <dbReference type="EMBL" id="OAY73008.1"/>
    </source>
</evidence>
<feature type="compositionally biased region" description="Basic and acidic residues" evidence="3">
    <location>
        <begin position="412"/>
        <end position="429"/>
    </location>
</feature>
<sequence length="1003" mass="111990">MERGAAAPPEAAAGEGTAAGEPWPAFADAPRKKPLDASAKAARVAPPTVPPQIAAVGNAGPGPNNGAALPFPVQGPVGLYKSDGFRSSNPPNKHRHMHPHGKHGPKRNAPANGAPPPFPVQLPYHQQPGQPVLYPVVQAPPLMIHEYAYRPCPVPFLNNDVHVVKPGYETSFPGFVPVGQNSQPSPRGDPNAWRPNGGNHGNKHRNNGYEHGNHPNQTRHSPRVFNPRSNINMPHDIGPRPFIRPLPPRFYGPAPGFISAPGFPGPASPMFYVPAPPLEMMRGPPRPMSHPPPLTKKDPKTEEVELRDKIVKQVEYYFSDKNLEKDDYLKSILDDHGWVSISKIADFNRLRSMTTDTHIIVDALQSSSVVEVQDDRIRRRNDWSKWLPSSGHHVISTESVSVESQSPVSLENNKRSESNNDGISHEDSIRQTTYKVQEDYLPCVSEYSKIEDKFIAECDSLKVLTADEAAAYDGDNKDRCIELLSGPNSGVRQNKLCSRCSCSLEKDSVGTMVDVKSGNTHVVVVSAKSQENDNLSSSGDLALDVTLSNRVSDMQNVEAFSNDIAVQSPSCRAEQSTFMLDEELEPEFVHRDDLSLNRRVDDEEDEMDVNDQDVHRLIIVTQDICLDKDETASSRKSEAITNELASAINNGLYFYEQELRAKRANHQRNNTGIGDGCFRSTALSDSSMNSKRNAIIAGNSGHEELGLAISRRRQNKGNSKSHGSLKQRLFPGNFDSYANAHNRHGIVSESPPSKSIGYFFGSTPPENHGSMPSKLGSPHAILPGSSPPVGSMPKPFPPFQHPSHQLLEQNEFKQQKYLKYRNRCLGERKRLGIGCSEEMNTLYRFWSYFLRDMFNKSMYKEFRKLALEDAASKYFYGLECLFRFYSYGLEKNFKENIYDDFEQLTLEFYQKGNLYGLEKYWAFHHYREKRGSAKPIKKHPELDRVLREEFRSLEDFRAKEKMDKAAAAAAAEGECSCSRVSRSNEREKEHIAVAHGSTSLRAN</sequence>
<feature type="region of interest" description="Disordered" evidence="3">
    <location>
        <begin position="397"/>
        <end position="429"/>
    </location>
</feature>
<dbReference type="PANTHER" id="PTHR22792">
    <property type="entry name" value="LUPUS LA PROTEIN-RELATED"/>
    <property type="match status" value="1"/>
</dbReference>
<feature type="domain" description="HTH La-type RNA-binding" evidence="4">
    <location>
        <begin position="300"/>
        <end position="389"/>
    </location>
</feature>
<feature type="region of interest" description="Disordered" evidence="3">
    <location>
        <begin position="1"/>
        <end position="46"/>
    </location>
</feature>
<dbReference type="Pfam" id="PF05383">
    <property type="entry name" value="La"/>
    <property type="match status" value="1"/>
</dbReference>
<feature type="compositionally biased region" description="Basic and acidic residues" evidence="3">
    <location>
        <begin position="982"/>
        <end position="992"/>
    </location>
</feature>
<dbReference type="SMART" id="SM00684">
    <property type="entry name" value="DM15"/>
    <property type="match status" value="3"/>
</dbReference>
<feature type="compositionally biased region" description="Basic residues" evidence="3">
    <location>
        <begin position="92"/>
        <end position="106"/>
    </location>
</feature>